<dbReference type="EMBL" id="BK013635">
    <property type="protein sequence ID" value="DAD50820.1"/>
    <property type="molecule type" value="Genomic_RNA"/>
</dbReference>
<reference evidence="4" key="1">
    <citation type="submission" date="2020-09" db="EMBL/GenBank/DDBJ databases">
        <title>Leviviricetes taxonomy.</title>
        <authorList>
            <person name="Stockdale S.R."/>
            <person name="Callanan J."/>
            <person name="Adriaenssens E.M."/>
            <person name="Kuhn J.H."/>
            <person name="Rumnieks J."/>
            <person name="Shkoporov A."/>
            <person name="Draper L.A."/>
            <person name="Ross P."/>
            <person name="Hill C."/>
        </authorList>
    </citation>
    <scope>NUCLEOTIDE SEQUENCE</scope>
</reference>
<dbReference type="RefSeq" id="YP_010769299.1">
    <property type="nucleotide sequence ID" value="NC_073932.1"/>
</dbReference>
<proteinExistence type="predicted"/>
<evidence type="ECO:0000256" key="3">
    <source>
        <dbReference type="ARBA" id="ARBA00022844"/>
    </source>
</evidence>
<protein>
    <submittedName>
        <fullName evidence="4">Coat protein</fullName>
    </submittedName>
</protein>
<dbReference type="GO" id="GO:0019028">
    <property type="term" value="C:viral capsid"/>
    <property type="evidence" value="ECO:0007669"/>
    <property type="project" value="UniProtKB-KW"/>
</dbReference>
<keyword evidence="2 4" id="KW-0167">Capsid protein</keyword>
<dbReference type="KEGG" id="vg:80398272"/>
<evidence type="ECO:0000313" key="5">
    <source>
        <dbReference type="Proteomes" id="UP000679468"/>
    </source>
</evidence>
<gene>
    <name evidence="4" type="primary">SRR5466725_14_3</name>
</gene>
<dbReference type="InterPro" id="IPR015954">
    <property type="entry name" value="Phage_RNA-type_capsid"/>
</dbReference>
<keyword evidence="3" id="KW-0946">Virion</keyword>
<comment type="subcellular location">
    <subcellularLocation>
        <location evidence="1">Virion</location>
    </subcellularLocation>
</comment>
<dbReference type="Proteomes" id="UP000679468">
    <property type="component" value="Segment"/>
</dbReference>
<organism evidence="4 5">
    <name type="scientific">ssRNA phage SRR5466725_14</name>
    <dbReference type="NCBI Taxonomy" id="2786412"/>
    <lineage>
        <taxon>Viruses</taxon>
        <taxon>Riboviria</taxon>
        <taxon>Orthornavirae</taxon>
        <taxon>Lenarviricota</taxon>
        <taxon>Leviviricetes</taxon>
        <taxon>Norzivirales</taxon>
        <taxon>Fiersviridae</taxon>
        <taxon>Saudhavirus</taxon>
        <taxon>Saudhavirus asiohabitans</taxon>
        <taxon>Dehcevirus asiohabitans</taxon>
    </lineage>
</organism>
<name>A0A8S5L042_9VIRU</name>
<evidence type="ECO:0000256" key="2">
    <source>
        <dbReference type="ARBA" id="ARBA00022561"/>
    </source>
</evidence>
<sequence>MSQIADITVFDGATTPVSHTLKAMSVTREGGKITAYWRENLATVPVDAQMSLTLTIEKLKSGVYRTERTVMVPYMESIAGSNTSGYTAAPKVARMDKDVRVQYTTGRADINGRRLLRQLCNNLDGAITTSVVAVSSGAVPELFDQLISPT</sequence>
<keyword evidence="5" id="KW-1185">Reference proteome</keyword>
<dbReference type="GeneID" id="80398272"/>
<evidence type="ECO:0000256" key="1">
    <source>
        <dbReference type="ARBA" id="ARBA00004328"/>
    </source>
</evidence>
<accession>A0A8S5L042</accession>
<dbReference type="Gene3D" id="3.30.380.10">
    <property type="entry name" value="MS2 Viral Coat Protein"/>
    <property type="match status" value="1"/>
</dbReference>
<evidence type="ECO:0000313" key="4">
    <source>
        <dbReference type="EMBL" id="DAD50820.1"/>
    </source>
</evidence>